<dbReference type="GO" id="GO:0020037">
    <property type="term" value="F:heme binding"/>
    <property type="evidence" value="ECO:0007669"/>
    <property type="project" value="InterPro"/>
</dbReference>
<dbReference type="Proteomes" id="UP000053647">
    <property type="component" value="Unassembled WGS sequence"/>
</dbReference>
<evidence type="ECO:0000256" key="3">
    <source>
        <dbReference type="ARBA" id="ARBA00022617"/>
    </source>
</evidence>
<dbReference type="GO" id="GO:0016705">
    <property type="term" value="F:oxidoreductase activity, acting on paired donors, with incorporation or reduction of molecular oxygen"/>
    <property type="evidence" value="ECO:0007669"/>
    <property type="project" value="InterPro"/>
</dbReference>
<comment type="similarity">
    <text evidence="2">Belongs to the cytochrome P450 family.</text>
</comment>
<keyword evidence="4" id="KW-0479">Metal-binding</keyword>
<evidence type="ECO:0008006" key="10">
    <source>
        <dbReference type="Google" id="ProtNLM"/>
    </source>
</evidence>
<keyword evidence="9" id="KW-1185">Reference proteome</keyword>
<evidence type="ECO:0000256" key="5">
    <source>
        <dbReference type="ARBA" id="ARBA00023002"/>
    </source>
</evidence>
<evidence type="ECO:0000256" key="2">
    <source>
        <dbReference type="ARBA" id="ARBA00010617"/>
    </source>
</evidence>
<organism evidence="8 9">
    <name type="scientific">Paxillus involutus ATCC 200175</name>
    <dbReference type="NCBI Taxonomy" id="664439"/>
    <lineage>
        <taxon>Eukaryota</taxon>
        <taxon>Fungi</taxon>
        <taxon>Dikarya</taxon>
        <taxon>Basidiomycota</taxon>
        <taxon>Agaricomycotina</taxon>
        <taxon>Agaricomycetes</taxon>
        <taxon>Agaricomycetidae</taxon>
        <taxon>Boletales</taxon>
        <taxon>Paxilineae</taxon>
        <taxon>Paxillaceae</taxon>
        <taxon>Paxillus</taxon>
    </lineage>
</organism>
<reference evidence="9" key="2">
    <citation type="submission" date="2015-01" db="EMBL/GenBank/DDBJ databases">
        <title>Evolutionary Origins and Diversification of the Mycorrhizal Mutualists.</title>
        <authorList>
            <consortium name="DOE Joint Genome Institute"/>
            <consortium name="Mycorrhizal Genomics Consortium"/>
            <person name="Kohler A."/>
            <person name="Kuo A."/>
            <person name="Nagy L.G."/>
            <person name="Floudas D."/>
            <person name="Copeland A."/>
            <person name="Barry K.W."/>
            <person name="Cichocki N."/>
            <person name="Veneault-Fourrey C."/>
            <person name="LaButti K."/>
            <person name="Lindquist E.A."/>
            <person name="Lipzen A."/>
            <person name="Lundell T."/>
            <person name="Morin E."/>
            <person name="Murat C."/>
            <person name="Riley R."/>
            <person name="Ohm R."/>
            <person name="Sun H."/>
            <person name="Tunlid A."/>
            <person name="Henrissat B."/>
            <person name="Grigoriev I.V."/>
            <person name="Hibbett D.S."/>
            <person name="Martin F."/>
        </authorList>
    </citation>
    <scope>NUCLEOTIDE SEQUENCE [LARGE SCALE GENOMIC DNA]</scope>
    <source>
        <strain evidence="9">ATCC 200175</strain>
    </source>
</reference>
<accession>A0A0C9THR7</accession>
<sequence>FTSLVCTSAFLCFCYFVISARRRSLPPGPKPRLFSGNIHQLPRSEAWKVFSEWFNTFKSPVVFYRIFGRNVVVLNAFKAANDLLEARSSVYSDRP</sequence>
<dbReference type="InterPro" id="IPR036396">
    <property type="entry name" value="Cyt_P450_sf"/>
</dbReference>
<dbReference type="Gene3D" id="1.10.630.10">
    <property type="entry name" value="Cytochrome P450"/>
    <property type="match status" value="1"/>
</dbReference>
<keyword evidence="3" id="KW-0349">Heme</keyword>
<dbReference type="HOGENOM" id="CLU_001570_21_0_1"/>
<evidence type="ECO:0000256" key="6">
    <source>
        <dbReference type="ARBA" id="ARBA00023004"/>
    </source>
</evidence>
<evidence type="ECO:0000256" key="7">
    <source>
        <dbReference type="ARBA" id="ARBA00023033"/>
    </source>
</evidence>
<proteinExistence type="inferred from homology"/>
<evidence type="ECO:0000256" key="4">
    <source>
        <dbReference type="ARBA" id="ARBA00022723"/>
    </source>
</evidence>
<dbReference type="InterPro" id="IPR050364">
    <property type="entry name" value="Cytochrome_P450_fung"/>
</dbReference>
<keyword evidence="6" id="KW-0408">Iron</keyword>
<gene>
    <name evidence="8" type="ORF">PAXINDRAFT_60966</name>
</gene>
<dbReference type="SUPFAM" id="SSF48264">
    <property type="entry name" value="Cytochrome P450"/>
    <property type="match status" value="1"/>
</dbReference>
<dbReference type="GO" id="GO:0004497">
    <property type="term" value="F:monooxygenase activity"/>
    <property type="evidence" value="ECO:0007669"/>
    <property type="project" value="UniProtKB-KW"/>
</dbReference>
<protein>
    <recommendedName>
        <fullName evidence="10">Cytochrome P450</fullName>
    </recommendedName>
</protein>
<keyword evidence="5" id="KW-0560">Oxidoreductase</keyword>
<evidence type="ECO:0000256" key="1">
    <source>
        <dbReference type="ARBA" id="ARBA00001971"/>
    </source>
</evidence>
<dbReference type="AlphaFoldDB" id="A0A0C9THR7"/>
<feature type="non-terminal residue" evidence="8">
    <location>
        <position position="1"/>
    </location>
</feature>
<dbReference type="GO" id="GO:0005506">
    <property type="term" value="F:iron ion binding"/>
    <property type="evidence" value="ECO:0007669"/>
    <property type="project" value="InterPro"/>
</dbReference>
<dbReference type="EMBL" id="KN819409">
    <property type="protein sequence ID" value="KIJ10313.1"/>
    <property type="molecule type" value="Genomic_DNA"/>
</dbReference>
<keyword evidence="7" id="KW-0503">Monooxygenase</keyword>
<evidence type="ECO:0000313" key="8">
    <source>
        <dbReference type="EMBL" id="KIJ10313.1"/>
    </source>
</evidence>
<dbReference type="PANTHER" id="PTHR46300">
    <property type="entry name" value="P450, PUTATIVE (EUROFUNG)-RELATED-RELATED"/>
    <property type="match status" value="1"/>
</dbReference>
<dbReference type="OrthoDB" id="1055148at2759"/>
<reference evidence="8 9" key="1">
    <citation type="submission" date="2014-06" db="EMBL/GenBank/DDBJ databases">
        <authorList>
            <consortium name="DOE Joint Genome Institute"/>
            <person name="Kuo A."/>
            <person name="Kohler A."/>
            <person name="Nagy L.G."/>
            <person name="Floudas D."/>
            <person name="Copeland A."/>
            <person name="Barry K.W."/>
            <person name="Cichocki N."/>
            <person name="Veneault-Fourrey C."/>
            <person name="LaButti K."/>
            <person name="Lindquist E.A."/>
            <person name="Lipzen A."/>
            <person name="Lundell T."/>
            <person name="Morin E."/>
            <person name="Murat C."/>
            <person name="Sun H."/>
            <person name="Tunlid A."/>
            <person name="Henrissat B."/>
            <person name="Grigoriev I.V."/>
            <person name="Hibbett D.S."/>
            <person name="Martin F."/>
            <person name="Nordberg H.P."/>
            <person name="Cantor M.N."/>
            <person name="Hua S.X."/>
        </authorList>
    </citation>
    <scope>NUCLEOTIDE SEQUENCE [LARGE SCALE GENOMIC DNA]</scope>
    <source>
        <strain evidence="8 9">ATCC 200175</strain>
    </source>
</reference>
<comment type="cofactor">
    <cofactor evidence="1">
        <name>heme</name>
        <dbReference type="ChEBI" id="CHEBI:30413"/>
    </cofactor>
</comment>
<name>A0A0C9THR7_PAXIN</name>
<feature type="non-terminal residue" evidence="8">
    <location>
        <position position="95"/>
    </location>
</feature>
<evidence type="ECO:0000313" key="9">
    <source>
        <dbReference type="Proteomes" id="UP000053647"/>
    </source>
</evidence>
<dbReference type="PANTHER" id="PTHR46300:SF1">
    <property type="entry name" value="P450, PUTATIVE (EUROFUNG)-RELATED"/>
    <property type="match status" value="1"/>
</dbReference>